<evidence type="ECO:0000256" key="2">
    <source>
        <dbReference type="ARBA" id="ARBA00023002"/>
    </source>
</evidence>
<comment type="caution">
    <text evidence="3">The sequence shown here is derived from an EMBL/GenBank/DDBJ whole genome shotgun (WGS) entry which is preliminary data.</text>
</comment>
<gene>
    <name evidence="3" type="ORF">J2W94_000841</name>
</gene>
<proteinExistence type="inferred from homology"/>
<evidence type="ECO:0000313" key="3">
    <source>
        <dbReference type="EMBL" id="MDR6840577.1"/>
    </source>
</evidence>
<dbReference type="PANTHER" id="PTHR43669">
    <property type="entry name" value="5-KETO-D-GLUCONATE 5-REDUCTASE"/>
    <property type="match status" value="1"/>
</dbReference>
<dbReference type="Gene3D" id="3.40.50.720">
    <property type="entry name" value="NAD(P)-binding Rossmann-like Domain"/>
    <property type="match status" value="1"/>
</dbReference>
<keyword evidence="2" id="KW-0560">Oxidoreductase</keyword>
<dbReference type="Pfam" id="PF00106">
    <property type="entry name" value="adh_short"/>
    <property type="match status" value="1"/>
</dbReference>
<dbReference type="Proteomes" id="UP001254759">
    <property type="component" value="Unassembled WGS sequence"/>
</dbReference>
<evidence type="ECO:0000313" key="4">
    <source>
        <dbReference type="Proteomes" id="UP001254759"/>
    </source>
</evidence>
<dbReference type="RefSeq" id="WP_310090476.1">
    <property type="nucleotide sequence ID" value="NZ_JAVDTT010000001.1"/>
</dbReference>
<dbReference type="EMBL" id="JAVDTT010000001">
    <property type="protein sequence ID" value="MDR6840577.1"/>
    <property type="molecule type" value="Genomic_DNA"/>
</dbReference>
<dbReference type="InterPro" id="IPR036291">
    <property type="entry name" value="NAD(P)-bd_dom_sf"/>
</dbReference>
<organism evidence="3 4">
    <name type="scientific">Pseudoxanthomonas sacheonensis</name>
    <dbReference type="NCBI Taxonomy" id="443615"/>
    <lineage>
        <taxon>Bacteria</taxon>
        <taxon>Pseudomonadati</taxon>
        <taxon>Pseudomonadota</taxon>
        <taxon>Gammaproteobacteria</taxon>
        <taxon>Lysobacterales</taxon>
        <taxon>Lysobacteraceae</taxon>
        <taxon>Pseudoxanthomonas</taxon>
    </lineage>
</organism>
<name>A0ABU1RP77_9GAMM</name>
<evidence type="ECO:0000256" key="1">
    <source>
        <dbReference type="ARBA" id="ARBA00006484"/>
    </source>
</evidence>
<keyword evidence="4" id="KW-1185">Reference proteome</keyword>
<dbReference type="SUPFAM" id="SSF51735">
    <property type="entry name" value="NAD(P)-binding Rossmann-fold domains"/>
    <property type="match status" value="1"/>
</dbReference>
<dbReference type="PANTHER" id="PTHR43669:SF12">
    <property type="entry name" value="BLR5618 PROTEIN"/>
    <property type="match status" value="1"/>
</dbReference>
<sequence length="257" mass="27571">MSGILNPEILVLGAGGTVGFGVVGALLEAGSPVLAVGRDGPRMQALAEHFAGEPALELMTTGCITSDEDAAKLVANLRKRKRPLRAVFASLASPLEGGRLMDKPTDFLRRKLDMDMLPHLAAARHLVPLLAESEGTSHYILIGGPYAERGWAGYGHASITAAALRMLTNVLHEESHPLGVRVQMLSVDQPVCTPENARNACAEWPSAIAVGRHAVSLLTRTERAQPVVRFDAGRALTPPQPLFNRFPFPLSTHETNR</sequence>
<protein>
    <submittedName>
        <fullName evidence="3">NAD(P)-dependent dehydrogenase (Short-subunit alcohol dehydrogenase family)</fullName>
    </submittedName>
</protein>
<comment type="similarity">
    <text evidence="1">Belongs to the short-chain dehydrogenases/reductases (SDR) family.</text>
</comment>
<reference evidence="3 4" key="1">
    <citation type="submission" date="2023-07" db="EMBL/GenBank/DDBJ databases">
        <title>Sorghum-associated microbial communities from plants grown in Nebraska, USA.</title>
        <authorList>
            <person name="Schachtman D."/>
        </authorList>
    </citation>
    <scope>NUCLEOTIDE SEQUENCE [LARGE SCALE GENOMIC DNA]</scope>
    <source>
        <strain evidence="3 4">BE107</strain>
    </source>
</reference>
<accession>A0ABU1RP77</accession>
<dbReference type="InterPro" id="IPR002347">
    <property type="entry name" value="SDR_fam"/>
</dbReference>